<keyword evidence="7" id="KW-1185">Reference proteome</keyword>
<dbReference type="InterPro" id="IPR050579">
    <property type="entry name" value="PMP-22/EMP/MP20-like"/>
</dbReference>
<feature type="transmembrane region" description="Helical" evidence="5">
    <location>
        <begin position="76"/>
        <end position="96"/>
    </location>
</feature>
<keyword evidence="3 5" id="KW-1133">Transmembrane helix</keyword>
<dbReference type="RefSeq" id="XP_066936810.1">
    <property type="nucleotide sequence ID" value="XM_067080709.1"/>
</dbReference>
<dbReference type="AlphaFoldDB" id="A0A7M6DPP6"/>
<sequence length="180" mass="20552">MVFAVRLTVSIITVVTLAMYLVCTTTDYWHATEYHNTLHRQSVIQGTHSGIWNGCYVRDHKELCGHIHREGHWLRAVRAFMILGIVANFVAMLVALMGLLREDICYHIVGYTLLVNAIFIMIGLSIYAGKSGIPFKRNIEEGYFAWSFIVSWITWLLTIVACVIAFLDDCIGERPTFQHE</sequence>
<keyword evidence="4 5" id="KW-0472">Membrane</keyword>
<evidence type="ECO:0000256" key="2">
    <source>
        <dbReference type="ARBA" id="ARBA00022692"/>
    </source>
</evidence>
<dbReference type="EnsemblMetazoa" id="CLYHEMT020726.1">
    <property type="protein sequence ID" value="CLYHEMP020726.1"/>
    <property type="gene ID" value="CLYHEMG020726"/>
</dbReference>
<feature type="transmembrane region" description="Helical" evidence="5">
    <location>
        <begin position="108"/>
        <end position="128"/>
    </location>
</feature>
<comment type="subcellular location">
    <subcellularLocation>
        <location evidence="1">Membrane</location>
        <topology evidence="1">Multi-pass membrane protein</topology>
    </subcellularLocation>
</comment>
<dbReference type="Gene3D" id="1.20.140.150">
    <property type="match status" value="1"/>
</dbReference>
<evidence type="ECO:0000256" key="1">
    <source>
        <dbReference type="ARBA" id="ARBA00004141"/>
    </source>
</evidence>
<evidence type="ECO:0000313" key="7">
    <source>
        <dbReference type="Proteomes" id="UP000594262"/>
    </source>
</evidence>
<dbReference type="PANTHER" id="PTHR10671:SF108">
    <property type="entry name" value="CLAUDIN FAMILY PROTEIN-RELATED"/>
    <property type="match status" value="1"/>
</dbReference>
<dbReference type="InterPro" id="IPR004031">
    <property type="entry name" value="PMP22/EMP/MP20/Claudin"/>
</dbReference>
<feature type="transmembrane region" description="Helical" evidence="5">
    <location>
        <begin position="7"/>
        <end position="29"/>
    </location>
</feature>
<dbReference type="Proteomes" id="UP000594262">
    <property type="component" value="Unplaced"/>
</dbReference>
<evidence type="ECO:0000256" key="4">
    <source>
        <dbReference type="ARBA" id="ARBA00023136"/>
    </source>
</evidence>
<dbReference type="GeneID" id="136824736"/>
<organism evidence="6 7">
    <name type="scientific">Clytia hemisphaerica</name>
    <dbReference type="NCBI Taxonomy" id="252671"/>
    <lineage>
        <taxon>Eukaryota</taxon>
        <taxon>Metazoa</taxon>
        <taxon>Cnidaria</taxon>
        <taxon>Hydrozoa</taxon>
        <taxon>Hydroidolina</taxon>
        <taxon>Leptothecata</taxon>
        <taxon>Obeliida</taxon>
        <taxon>Clytiidae</taxon>
        <taxon>Clytia</taxon>
    </lineage>
</organism>
<proteinExistence type="predicted"/>
<keyword evidence="2 5" id="KW-0812">Transmembrane</keyword>
<dbReference type="Pfam" id="PF00822">
    <property type="entry name" value="PMP22_Claudin"/>
    <property type="match status" value="1"/>
</dbReference>
<protein>
    <submittedName>
        <fullName evidence="6">Uncharacterized protein</fullName>
    </submittedName>
</protein>
<accession>A0A7M6DPP6</accession>
<evidence type="ECO:0000256" key="5">
    <source>
        <dbReference type="SAM" id="Phobius"/>
    </source>
</evidence>
<dbReference type="OrthoDB" id="8678517at2759"/>
<dbReference type="PANTHER" id="PTHR10671">
    <property type="entry name" value="EPITHELIAL MEMBRANE PROTEIN-RELATED"/>
    <property type="match status" value="1"/>
</dbReference>
<dbReference type="GO" id="GO:0005886">
    <property type="term" value="C:plasma membrane"/>
    <property type="evidence" value="ECO:0007669"/>
    <property type="project" value="TreeGrafter"/>
</dbReference>
<name>A0A7M6DPP6_9CNID</name>
<feature type="transmembrane region" description="Helical" evidence="5">
    <location>
        <begin position="143"/>
        <end position="167"/>
    </location>
</feature>
<evidence type="ECO:0000313" key="6">
    <source>
        <dbReference type="EnsemblMetazoa" id="CLYHEMP020726.1"/>
    </source>
</evidence>
<evidence type="ECO:0000256" key="3">
    <source>
        <dbReference type="ARBA" id="ARBA00022989"/>
    </source>
</evidence>
<reference evidence="6" key="1">
    <citation type="submission" date="2021-01" db="UniProtKB">
        <authorList>
            <consortium name="EnsemblMetazoa"/>
        </authorList>
    </citation>
    <scope>IDENTIFICATION</scope>
</reference>